<dbReference type="AlphaFoldDB" id="A0A3Q9KLJ1"/>
<sequence length="326" mass="35113">MTAPPPPLDTLDLALIQALQFDGRAPFSRIGAVLGVSDQTVARRYRRLRSTAGLRVVGAIDESRLGLTTWILRLGCTPDAAEQLAAALARRPDTAYIDLVAGGTEVMCAMRPRSRRDRDELLLGKLRRTPRVVSVAAHCLLHLFYGGALARLDKIHALTAEQQAALRPAPVEAGSRPVTLDPDDEALMALLRRDGRTPLGELRLATGQSESAVRRRLERLRSSGVLYFEAQHDHASLGQGIGAMLWLTVAPSALADVGEALASHWEVRFAAATTGPANLVASVGCADTGAFYRYLSQTVGALPGVRTVETALTLRTVKQLTYEPAR</sequence>
<evidence type="ECO:0000313" key="5">
    <source>
        <dbReference type="EMBL" id="AZS83171.1"/>
    </source>
</evidence>
<dbReference type="Proteomes" id="UP000501753">
    <property type="component" value="Chromosome"/>
</dbReference>
<keyword evidence="2" id="KW-0238">DNA-binding</keyword>
<reference evidence="6 8" key="1">
    <citation type="submission" date="2018-04" db="EMBL/GenBank/DDBJ databases">
        <title>Complete genome sequences of Streptomyces griseoviridis K61 and characterization of antagonistic properties of biological control agents.</title>
        <authorList>
            <person name="Mariita R.M."/>
            <person name="Sello J.K."/>
        </authorList>
    </citation>
    <scope>NUCLEOTIDE SEQUENCE [LARGE SCALE GENOMIC DNA]</scope>
    <source>
        <strain evidence="6 8">K61</strain>
    </source>
</reference>
<name>A0A3Q9KLJ1_STRGD</name>
<dbReference type="Pfam" id="PF13404">
    <property type="entry name" value="HTH_AsnC-type"/>
    <property type="match status" value="1"/>
</dbReference>
<evidence type="ECO:0000313" key="6">
    <source>
        <dbReference type="EMBL" id="QCN89975.1"/>
    </source>
</evidence>
<dbReference type="OrthoDB" id="3453230at2"/>
<evidence type="ECO:0000256" key="3">
    <source>
        <dbReference type="ARBA" id="ARBA00023163"/>
    </source>
</evidence>
<dbReference type="PANTHER" id="PTHR30154">
    <property type="entry name" value="LEUCINE-RESPONSIVE REGULATORY PROTEIN"/>
    <property type="match status" value="1"/>
</dbReference>
<keyword evidence="8" id="KW-1185">Reference proteome</keyword>
<dbReference type="GO" id="GO:0043565">
    <property type="term" value="F:sequence-specific DNA binding"/>
    <property type="evidence" value="ECO:0007669"/>
    <property type="project" value="InterPro"/>
</dbReference>
<dbReference type="SUPFAM" id="SSF46785">
    <property type="entry name" value="Winged helix' DNA-binding domain"/>
    <property type="match status" value="2"/>
</dbReference>
<protein>
    <submittedName>
        <fullName evidence="6">AsnC family protein</fullName>
    </submittedName>
    <submittedName>
        <fullName evidence="5">AsnC family transcriptional regulator</fullName>
    </submittedName>
</protein>
<feature type="domain" description="HTH asnC-type" evidence="4">
    <location>
        <begin position="8"/>
        <end position="68"/>
    </location>
</feature>
<dbReference type="InterPro" id="IPR000485">
    <property type="entry name" value="AsnC-type_HTH_dom"/>
</dbReference>
<dbReference type="SUPFAM" id="SSF54909">
    <property type="entry name" value="Dimeric alpha+beta barrel"/>
    <property type="match status" value="1"/>
</dbReference>
<accession>A0A3Q9KLJ1</accession>
<dbReference type="Pfam" id="PF13412">
    <property type="entry name" value="HTH_24"/>
    <property type="match status" value="1"/>
</dbReference>
<dbReference type="Gene3D" id="1.10.10.10">
    <property type="entry name" value="Winged helix-like DNA-binding domain superfamily/Winged helix DNA-binding domain"/>
    <property type="match status" value="2"/>
</dbReference>
<dbReference type="PRINTS" id="PR00033">
    <property type="entry name" value="HTHASNC"/>
</dbReference>
<evidence type="ECO:0000313" key="7">
    <source>
        <dbReference type="Proteomes" id="UP000271291"/>
    </source>
</evidence>
<proteinExistence type="predicted"/>
<dbReference type="EMBL" id="CP034687">
    <property type="protein sequence ID" value="AZS83171.1"/>
    <property type="molecule type" value="Genomic_DNA"/>
</dbReference>
<reference evidence="5 7" key="2">
    <citation type="submission" date="2018-12" db="EMBL/GenBank/DDBJ databases">
        <title>Streptomyces griseoviridis F1-27 complete genome.</title>
        <authorList>
            <person name="Mariita R.M."/>
            <person name="Sello J.K."/>
        </authorList>
    </citation>
    <scope>NUCLEOTIDE SEQUENCE [LARGE SCALE GENOMIC DNA]</scope>
    <source>
        <strain evidence="5 7">F1-27</strain>
    </source>
</reference>
<dbReference type="Pfam" id="PF01037">
    <property type="entry name" value="AsnC_trans_reg"/>
    <property type="match status" value="1"/>
</dbReference>
<organism evidence="5 7">
    <name type="scientific">Streptomyces griseoviridis</name>
    <dbReference type="NCBI Taxonomy" id="45398"/>
    <lineage>
        <taxon>Bacteria</taxon>
        <taxon>Bacillati</taxon>
        <taxon>Actinomycetota</taxon>
        <taxon>Actinomycetes</taxon>
        <taxon>Kitasatosporales</taxon>
        <taxon>Streptomycetaceae</taxon>
        <taxon>Streptomyces</taxon>
    </lineage>
</organism>
<dbReference type="RefSeq" id="WP_127176085.1">
    <property type="nucleotide sequence ID" value="NZ_CP029078.1"/>
</dbReference>
<dbReference type="Gene3D" id="3.30.70.920">
    <property type="match status" value="1"/>
</dbReference>
<dbReference type="InterPro" id="IPR036390">
    <property type="entry name" value="WH_DNA-bd_sf"/>
</dbReference>
<dbReference type="KEGG" id="sgd:ELQ87_01835"/>
<dbReference type="GO" id="GO:0005829">
    <property type="term" value="C:cytosol"/>
    <property type="evidence" value="ECO:0007669"/>
    <property type="project" value="TreeGrafter"/>
</dbReference>
<dbReference type="EMBL" id="CP029078">
    <property type="protein sequence ID" value="QCN89975.1"/>
    <property type="molecule type" value="Genomic_DNA"/>
</dbReference>
<dbReference type="GO" id="GO:0043200">
    <property type="term" value="P:response to amino acid"/>
    <property type="evidence" value="ECO:0007669"/>
    <property type="project" value="TreeGrafter"/>
</dbReference>
<dbReference type="PANTHER" id="PTHR30154:SF34">
    <property type="entry name" value="TRANSCRIPTIONAL REGULATOR AZLB"/>
    <property type="match status" value="1"/>
</dbReference>
<dbReference type="PROSITE" id="PS50956">
    <property type="entry name" value="HTH_ASNC_2"/>
    <property type="match status" value="1"/>
</dbReference>
<evidence type="ECO:0000256" key="1">
    <source>
        <dbReference type="ARBA" id="ARBA00023015"/>
    </source>
</evidence>
<dbReference type="InterPro" id="IPR011008">
    <property type="entry name" value="Dimeric_a/b-barrel"/>
</dbReference>
<evidence type="ECO:0000313" key="8">
    <source>
        <dbReference type="Proteomes" id="UP000501753"/>
    </source>
</evidence>
<dbReference type="Proteomes" id="UP000271291">
    <property type="component" value="Chromosome"/>
</dbReference>
<evidence type="ECO:0000256" key="2">
    <source>
        <dbReference type="ARBA" id="ARBA00023125"/>
    </source>
</evidence>
<dbReference type="InterPro" id="IPR019888">
    <property type="entry name" value="Tscrpt_reg_AsnC-like"/>
</dbReference>
<keyword evidence="3" id="KW-0804">Transcription</keyword>
<dbReference type="InterPro" id="IPR019887">
    <property type="entry name" value="Tscrpt_reg_AsnC/Lrp_C"/>
</dbReference>
<evidence type="ECO:0000259" key="4">
    <source>
        <dbReference type="PROSITE" id="PS50956"/>
    </source>
</evidence>
<keyword evidence="1" id="KW-0805">Transcription regulation</keyword>
<dbReference type="InterPro" id="IPR036388">
    <property type="entry name" value="WH-like_DNA-bd_sf"/>
</dbReference>
<dbReference type="SMART" id="SM00344">
    <property type="entry name" value="HTH_ASNC"/>
    <property type="match status" value="2"/>
</dbReference>
<gene>
    <name evidence="6" type="ORF">DDJ31_37530</name>
    <name evidence="5" type="ORF">ELQ87_01835</name>
</gene>